<dbReference type="RefSeq" id="WP_171397872.1">
    <property type="nucleotide sequence ID" value="NZ_CP049838.1"/>
</dbReference>
<name>A0A6M4WPH7_9ACTN</name>
<dbReference type="PROSITE" id="PS51257">
    <property type="entry name" value="PROKAR_LIPOPROTEIN"/>
    <property type="match status" value="1"/>
</dbReference>
<reference evidence="2" key="1">
    <citation type="submission" date="2020-03" db="EMBL/GenBank/DDBJ databases">
        <title>Molecular networking-based the target discovery of potent antiproliferative macrolactams: 5/6/7/16 polycyclic ansamycins and glycosylated trienomycin from Streptomyces cacaoi subsp. asoensis.</title>
        <authorList>
            <person name="Liu L.-L."/>
        </authorList>
    </citation>
    <scope>NUCLEOTIDE SEQUENCE [LARGE SCALE GENOMIC DNA]</scope>
    <source>
        <strain evidence="2">H2S5</strain>
    </source>
</reference>
<evidence type="ECO:0000313" key="3">
    <source>
        <dbReference type="Proteomes" id="UP000502665"/>
    </source>
</evidence>
<keyword evidence="3" id="KW-1185">Reference proteome</keyword>
<sequence length="301" mass="32740">MRTSGNGSARGQGWGRTALRSATLPLALVLTTACQTNAADDRSTAEASFTVRYDRPSGPDADAAAFVRERRLPEEAVRQVTALVRLKPPVVMSVRSCDGEGPSYDPRTREVEICYDEISETRGLYQDAGQSLSDDALSAVLLESLFHESAHAVIDVLDLATRGGEEDFADQFAALMLLRQGAEGEERLLDVAETWRLSSITYDDEDDGQADEHSTDRQRAVSYLCYLYGAAPAHHADVIGTDTLPAGRARGCAREWKSAQAAWMNAIERATDPAALENALDAWTDRTGQVAWRFGNGEVAQ</sequence>
<evidence type="ECO:0008006" key="4">
    <source>
        <dbReference type="Google" id="ProtNLM"/>
    </source>
</evidence>
<dbReference type="AlphaFoldDB" id="A0A6M4WPH7"/>
<evidence type="ECO:0000256" key="1">
    <source>
        <dbReference type="SAM" id="SignalP"/>
    </source>
</evidence>
<dbReference type="Proteomes" id="UP000502665">
    <property type="component" value="Chromosome"/>
</dbReference>
<feature type="chain" id="PRO_5027041801" description="Metallopeptidase DUF4344" evidence="1">
    <location>
        <begin position="39"/>
        <end position="301"/>
    </location>
</feature>
<dbReference type="InterPro" id="IPR025644">
    <property type="entry name" value="DUF4344"/>
</dbReference>
<organism evidence="2 3">
    <name type="scientific">Streptomyces asoensis</name>
    <dbReference type="NCBI Taxonomy" id="249586"/>
    <lineage>
        <taxon>Bacteria</taxon>
        <taxon>Bacillati</taxon>
        <taxon>Actinomycetota</taxon>
        <taxon>Actinomycetes</taxon>
        <taxon>Kitasatosporales</taxon>
        <taxon>Streptomycetaceae</taxon>
        <taxon>Streptomyces</taxon>
    </lineage>
</organism>
<proteinExistence type="predicted"/>
<keyword evidence="1" id="KW-0732">Signal</keyword>
<dbReference type="EMBL" id="CP049838">
    <property type="protein sequence ID" value="QJT02354.1"/>
    <property type="molecule type" value="Genomic_DNA"/>
</dbReference>
<feature type="signal peptide" evidence="1">
    <location>
        <begin position="1"/>
        <end position="38"/>
    </location>
</feature>
<dbReference type="Pfam" id="PF14247">
    <property type="entry name" value="DUF4344"/>
    <property type="match status" value="1"/>
</dbReference>
<gene>
    <name evidence="2" type="ORF">G9272_20160</name>
</gene>
<protein>
    <recommendedName>
        <fullName evidence="4">Metallopeptidase DUF4344</fullName>
    </recommendedName>
</protein>
<accession>A0A6M4WPH7</accession>
<evidence type="ECO:0000313" key="2">
    <source>
        <dbReference type="EMBL" id="QJT02354.1"/>
    </source>
</evidence>